<reference evidence="4" key="1">
    <citation type="submission" date="2021-03" db="EMBL/GenBank/DDBJ databases">
        <title>Draft genome sequence of rust myrtle Austropuccinia psidii MF-1, a brazilian biotype.</title>
        <authorList>
            <person name="Quecine M.C."/>
            <person name="Pachon D.M.R."/>
            <person name="Bonatelli M.L."/>
            <person name="Correr F.H."/>
            <person name="Franceschini L.M."/>
            <person name="Leite T.F."/>
            <person name="Margarido G.R.A."/>
            <person name="Almeida C.A."/>
            <person name="Ferrarezi J.A."/>
            <person name="Labate C.A."/>
        </authorList>
    </citation>
    <scope>NUCLEOTIDE SEQUENCE</scope>
    <source>
        <strain evidence="4">MF-1</strain>
    </source>
</reference>
<evidence type="ECO:0000313" key="5">
    <source>
        <dbReference type="Proteomes" id="UP000765509"/>
    </source>
</evidence>
<evidence type="ECO:0000256" key="1">
    <source>
        <dbReference type="ARBA" id="ARBA00008045"/>
    </source>
</evidence>
<dbReference type="AlphaFoldDB" id="A0A9Q3IK46"/>
<dbReference type="EMBL" id="AVOT02046409">
    <property type="protein sequence ID" value="MBW0541719.1"/>
    <property type="molecule type" value="Genomic_DNA"/>
</dbReference>
<evidence type="ECO:0000313" key="4">
    <source>
        <dbReference type="EMBL" id="MBW0541719.1"/>
    </source>
</evidence>
<dbReference type="PANTHER" id="PTHR20903:SF0">
    <property type="entry name" value="PREFOLDIN SUBUNIT 1"/>
    <property type="match status" value="1"/>
</dbReference>
<evidence type="ECO:0000256" key="3">
    <source>
        <dbReference type="SAM" id="Coils"/>
    </source>
</evidence>
<sequence length="126" mass="14665">MSNEQPNEEIRNILSQLQKQARDISRELSKNRVEFGSKVREARQCTLTLSELSRLSSDDIKFYRPVGKMFMLENRSSIEDRIVKKHKLAQEDSKKLTTKIKSLEAEVETNQRALKELVRSIDLESV</sequence>
<name>A0A9Q3IK46_9BASI</name>
<dbReference type="Gene3D" id="1.10.287.370">
    <property type="match status" value="1"/>
</dbReference>
<dbReference type="InterPro" id="IPR002777">
    <property type="entry name" value="PFD_beta-like"/>
</dbReference>
<protein>
    <recommendedName>
        <fullName evidence="6">Prefoldin subunit 1</fullName>
    </recommendedName>
</protein>
<dbReference type="PANTHER" id="PTHR20903">
    <property type="entry name" value="PREFOLDIN SUBUNIT 1-RELATED"/>
    <property type="match status" value="1"/>
</dbReference>
<organism evidence="4 5">
    <name type="scientific">Austropuccinia psidii MF-1</name>
    <dbReference type="NCBI Taxonomy" id="1389203"/>
    <lineage>
        <taxon>Eukaryota</taxon>
        <taxon>Fungi</taxon>
        <taxon>Dikarya</taxon>
        <taxon>Basidiomycota</taxon>
        <taxon>Pucciniomycotina</taxon>
        <taxon>Pucciniomycetes</taxon>
        <taxon>Pucciniales</taxon>
        <taxon>Sphaerophragmiaceae</taxon>
        <taxon>Austropuccinia</taxon>
    </lineage>
</organism>
<dbReference type="InterPro" id="IPR009053">
    <property type="entry name" value="Prefoldin"/>
</dbReference>
<keyword evidence="2" id="KW-0143">Chaperone</keyword>
<feature type="coiled-coil region" evidence="3">
    <location>
        <begin position="86"/>
        <end position="120"/>
    </location>
</feature>
<dbReference type="Proteomes" id="UP000765509">
    <property type="component" value="Unassembled WGS sequence"/>
</dbReference>
<evidence type="ECO:0008006" key="6">
    <source>
        <dbReference type="Google" id="ProtNLM"/>
    </source>
</evidence>
<dbReference type="GO" id="GO:0051082">
    <property type="term" value="F:unfolded protein binding"/>
    <property type="evidence" value="ECO:0007669"/>
    <property type="project" value="InterPro"/>
</dbReference>
<dbReference type="GO" id="GO:0016272">
    <property type="term" value="C:prefoldin complex"/>
    <property type="evidence" value="ECO:0007669"/>
    <property type="project" value="InterPro"/>
</dbReference>
<comment type="caution">
    <text evidence="4">The sequence shown here is derived from an EMBL/GenBank/DDBJ whole genome shotgun (WGS) entry which is preliminary data.</text>
</comment>
<dbReference type="GO" id="GO:0044183">
    <property type="term" value="F:protein folding chaperone"/>
    <property type="evidence" value="ECO:0007669"/>
    <property type="project" value="TreeGrafter"/>
</dbReference>
<accession>A0A9Q3IK46</accession>
<dbReference type="SUPFAM" id="SSF46579">
    <property type="entry name" value="Prefoldin"/>
    <property type="match status" value="1"/>
</dbReference>
<keyword evidence="3" id="KW-0175">Coiled coil</keyword>
<evidence type="ECO:0000256" key="2">
    <source>
        <dbReference type="ARBA" id="ARBA00023186"/>
    </source>
</evidence>
<gene>
    <name evidence="4" type="ORF">O181_081434</name>
</gene>
<proteinExistence type="inferred from homology"/>
<dbReference type="Pfam" id="PF01920">
    <property type="entry name" value="Prefoldin_2"/>
    <property type="match status" value="1"/>
</dbReference>
<dbReference type="GO" id="GO:0005737">
    <property type="term" value="C:cytoplasm"/>
    <property type="evidence" value="ECO:0007669"/>
    <property type="project" value="TreeGrafter"/>
</dbReference>
<comment type="similarity">
    <text evidence="1">Belongs to the prefoldin subunit beta family.</text>
</comment>
<feature type="coiled-coil region" evidence="3">
    <location>
        <begin position="7"/>
        <end position="34"/>
    </location>
</feature>
<dbReference type="OrthoDB" id="2015447at2759"/>
<keyword evidence="5" id="KW-1185">Reference proteome</keyword>